<dbReference type="EMBL" id="BGPR01176828">
    <property type="protein sequence ID" value="GBM49580.1"/>
    <property type="molecule type" value="Genomic_DNA"/>
</dbReference>
<dbReference type="EMBL" id="BGPR01177487">
    <property type="protein sequence ID" value="GBM51633.1"/>
    <property type="molecule type" value="Genomic_DNA"/>
</dbReference>
<dbReference type="Proteomes" id="UP000499080">
    <property type="component" value="Unassembled WGS sequence"/>
</dbReference>
<organism evidence="2 3">
    <name type="scientific">Araneus ventricosus</name>
    <name type="common">Orbweaver spider</name>
    <name type="synonym">Epeira ventricosa</name>
    <dbReference type="NCBI Taxonomy" id="182803"/>
    <lineage>
        <taxon>Eukaryota</taxon>
        <taxon>Metazoa</taxon>
        <taxon>Ecdysozoa</taxon>
        <taxon>Arthropoda</taxon>
        <taxon>Chelicerata</taxon>
        <taxon>Arachnida</taxon>
        <taxon>Araneae</taxon>
        <taxon>Araneomorphae</taxon>
        <taxon>Entelegynae</taxon>
        <taxon>Araneoidea</taxon>
        <taxon>Araneidae</taxon>
        <taxon>Araneus</taxon>
    </lineage>
</organism>
<evidence type="ECO:0000313" key="3">
    <source>
        <dbReference type="Proteomes" id="UP000499080"/>
    </source>
</evidence>
<comment type="caution">
    <text evidence="2">The sequence shown here is derived from an EMBL/GenBank/DDBJ whole genome shotgun (WGS) entry which is preliminary data.</text>
</comment>
<keyword evidence="3" id="KW-1185">Reference proteome</keyword>
<protein>
    <submittedName>
        <fullName evidence="2">Uncharacterized protein</fullName>
    </submittedName>
</protein>
<evidence type="ECO:0000313" key="1">
    <source>
        <dbReference type="EMBL" id="GBM49580.1"/>
    </source>
</evidence>
<gene>
    <name evidence="2" type="ORF">AVEN_18799_1</name>
    <name evidence="1" type="ORF">AVEN_225550_1</name>
</gene>
<name>A0A4Y2GDF9_ARAVE</name>
<evidence type="ECO:0000313" key="2">
    <source>
        <dbReference type="EMBL" id="GBM51633.1"/>
    </source>
</evidence>
<sequence>YPRIGLSIAFLGMLASVISTAVTTYINDYPPTMLFVHPDPE</sequence>
<accession>A0A4Y2GDF9</accession>
<proteinExistence type="predicted"/>
<dbReference type="AlphaFoldDB" id="A0A4Y2GDF9"/>
<feature type="non-terminal residue" evidence="2">
    <location>
        <position position="1"/>
    </location>
</feature>
<reference evidence="2 3" key="1">
    <citation type="journal article" date="2019" name="Sci. Rep.">
        <title>Orb-weaving spider Araneus ventricosus genome elucidates the spidroin gene catalogue.</title>
        <authorList>
            <person name="Kono N."/>
            <person name="Nakamura H."/>
            <person name="Ohtoshi R."/>
            <person name="Moran D.A.P."/>
            <person name="Shinohara A."/>
            <person name="Yoshida Y."/>
            <person name="Fujiwara M."/>
            <person name="Mori M."/>
            <person name="Tomita M."/>
            <person name="Arakawa K."/>
        </authorList>
    </citation>
    <scope>NUCLEOTIDE SEQUENCE [LARGE SCALE GENOMIC DNA]</scope>
</reference>